<dbReference type="InterPro" id="IPR000866">
    <property type="entry name" value="AhpC/TSA"/>
</dbReference>
<dbReference type="EMBL" id="RBIQ01000009">
    <property type="protein sequence ID" value="RKR12214.1"/>
    <property type="molecule type" value="Genomic_DNA"/>
</dbReference>
<dbReference type="CDD" id="cd02966">
    <property type="entry name" value="TlpA_like_family"/>
    <property type="match status" value="1"/>
</dbReference>
<dbReference type="GO" id="GO:0016853">
    <property type="term" value="F:isomerase activity"/>
    <property type="evidence" value="ECO:0007669"/>
    <property type="project" value="UniProtKB-KW"/>
</dbReference>
<evidence type="ECO:0000313" key="4">
    <source>
        <dbReference type="Proteomes" id="UP000269412"/>
    </source>
</evidence>
<name>A0A495E5J1_9FLAO</name>
<keyword evidence="1" id="KW-0676">Redox-active center</keyword>
<dbReference type="SUPFAM" id="SSF52833">
    <property type="entry name" value="Thioredoxin-like"/>
    <property type="match status" value="1"/>
</dbReference>
<dbReference type="OrthoDB" id="9815205at2"/>
<keyword evidence="3" id="KW-0413">Isomerase</keyword>
<dbReference type="PANTHER" id="PTHR42852">
    <property type="entry name" value="THIOL:DISULFIDE INTERCHANGE PROTEIN DSBE"/>
    <property type="match status" value="1"/>
</dbReference>
<organism evidence="3 4">
    <name type="scientific">Maribacter vaceletii</name>
    <dbReference type="NCBI Taxonomy" id="1206816"/>
    <lineage>
        <taxon>Bacteria</taxon>
        <taxon>Pseudomonadati</taxon>
        <taxon>Bacteroidota</taxon>
        <taxon>Flavobacteriia</taxon>
        <taxon>Flavobacteriales</taxon>
        <taxon>Flavobacteriaceae</taxon>
        <taxon>Maribacter</taxon>
    </lineage>
</organism>
<gene>
    <name evidence="3" type="ORF">CLV91_2340</name>
</gene>
<feature type="domain" description="Thioredoxin" evidence="2">
    <location>
        <begin position="41"/>
        <end position="185"/>
    </location>
</feature>
<evidence type="ECO:0000259" key="2">
    <source>
        <dbReference type="PROSITE" id="PS51352"/>
    </source>
</evidence>
<dbReference type="GO" id="GO:0016491">
    <property type="term" value="F:oxidoreductase activity"/>
    <property type="evidence" value="ECO:0007669"/>
    <property type="project" value="InterPro"/>
</dbReference>
<dbReference type="InterPro" id="IPR013766">
    <property type="entry name" value="Thioredoxin_domain"/>
</dbReference>
<proteinExistence type="predicted"/>
<dbReference type="InterPro" id="IPR036249">
    <property type="entry name" value="Thioredoxin-like_sf"/>
</dbReference>
<comment type="caution">
    <text evidence="3">The sequence shown here is derived from an EMBL/GenBank/DDBJ whole genome shotgun (WGS) entry which is preliminary data.</text>
</comment>
<evidence type="ECO:0000256" key="1">
    <source>
        <dbReference type="ARBA" id="ARBA00023284"/>
    </source>
</evidence>
<dbReference type="InterPro" id="IPR017937">
    <property type="entry name" value="Thioredoxin_CS"/>
</dbReference>
<dbReference type="Proteomes" id="UP000269412">
    <property type="component" value="Unassembled WGS sequence"/>
</dbReference>
<dbReference type="PANTHER" id="PTHR42852:SF17">
    <property type="entry name" value="THIOREDOXIN-LIKE PROTEIN HI_1115"/>
    <property type="match status" value="1"/>
</dbReference>
<dbReference type="PROSITE" id="PS51352">
    <property type="entry name" value="THIOREDOXIN_2"/>
    <property type="match status" value="1"/>
</dbReference>
<keyword evidence="4" id="KW-1185">Reference proteome</keyword>
<protein>
    <submittedName>
        <fullName evidence="3">Thiol-disulfide isomerase/thioredoxin</fullName>
    </submittedName>
</protein>
<dbReference type="Gene3D" id="3.40.30.10">
    <property type="entry name" value="Glutaredoxin"/>
    <property type="match status" value="1"/>
</dbReference>
<dbReference type="Pfam" id="PF00578">
    <property type="entry name" value="AhpC-TSA"/>
    <property type="match status" value="1"/>
</dbReference>
<dbReference type="AlphaFoldDB" id="A0A495E5J1"/>
<sequence length="187" mass="21405">MKINKNLIGNILFVALLVILLFTPLGFSIKVYVNRLLSFSPSVLDVKEQVVIKDYNWELRTSKLEHINLRDTQGKVVLINVWATWCPPCVAEMPSLQELYATYTKEVVFIFIAQDEPEKVSTYLQKNNFTFPVYYEQSKAPIAFLSNKIPTTYIINKKGEIVVAKTGAADWNSEKTRKLIEGLIVEE</sequence>
<dbReference type="GO" id="GO:0016209">
    <property type="term" value="F:antioxidant activity"/>
    <property type="evidence" value="ECO:0007669"/>
    <property type="project" value="InterPro"/>
</dbReference>
<accession>A0A495E5J1</accession>
<dbReference type="RefSeq" id="WP_121068075.1">
    <property type="nucleotide sequence ID" value="NZ_RBIQ01000009.1"/>
</dbReference>
<dbReference type="InterPro" id="IPR050553">
    <property type="entry name" value="Thioredoxin_ResA/DsbE_sf"/>
</dbReference>
<reference evidence="3 4" key="1">
    <citation type="submission" date="2018-10" db="EMBL/GenBank/DDBJ databases">
        <title>Genomic Encyclopedia of Archaeal and Bacterial Type Strains, Phase II (KMG-II): from individual species to whole genera.</title>
        <authorList>
            <person name="Goeker M."/>
        </authorList>
    </citation>
    <scope>NUCLEOTIDE SEQUENCE [LARGE SCALE GENOMIC DNA]</scope>
    <source>
        <strain evidence="3 4">DSM 25230</strain>
    </source>
</reference>
<evidence type="ECO:0000313" key="3">
    <source>
        <dbReference type="EMBL" id="RKR12214.1"/>
    </source>
</evidence>
<dbReference type="PROSITE" id="PS00194">
    <property type="entry name" value="THIOREDOXIN_1"/>
    <property type="match status" value="1"/>
</dbReference>